<feature type="transmembrane region" description="Helical" evidence="1">
    <location>
        <begin position="130"/>
        <end position="151"/>
    </location>
</feature>
<dbReference type="Proteomes" id="UP000032737">
    <property type="component" value="Chromosome"/>
</dbReference>
<feature type="transmembrane region" description="Helical" evidence="1">
    <location>
        <begin position="57"/>
        <end position="84"/>
    </location>
</feature>
<dbReference type="HOGENOM" id="CLU_982195_0_0_14"/>
<proteinExistence type="predicted"/>
<evidence type="ECO:0000313" key="3">
    <source>
        <dbReference type="Proteomes" id="UP000032737"/>
    </source>
</evidence>
<feature type="transmembrane region" description="Helical" evidence="1">
    <location>
        <begin position="96"/>
        <end position="118"/>
    </location>
</feature>
<organism evidence="2 3">
    <name type="scientific">Acholeplasma brassicae</name>
    <dbReference type="NCBI Taxonomy" id="61635"/>
    <lineage>
        <taxon>Bacteria</taxon>
        <taxon>Bacillati</taxon>
        <taxon>Mycoplasmatota</taxon>
        <taxon>Mollicutes</taxon>
        <taxon>Acholeplasmatales</taxon>
        <taxon>Acholeplasmataceae</taxon>
        <taxon>Acholeplasma</taxon>
    </lineage>
</organism>
<dbReference type="STRING" id="61635.BN85307400"/>
<dbReference type="EMBL" id="FO681348">
    <property type="protein sequence ID" value="CCV65761.1"/>
    <property type="molecule type" value="Genomic_DNA"/>
</dbReference>
<name>U4KND7_9MOLU</name>
<gene>
    <name evidence="2" type="ORF">BN85307400</name>
</gene>
<evidence type="ECO:0000256" key="1">
    <source>
        <dbReference type="SAM" id="Phobius"/>
    </source>
</evidence>
<protein>
    <submittedName>
        <fullName evidence="2">Uncharacterized protein</fullName>
    </submittedName>
</protein>
<feature type="transmembrane region" description="Helical" evidence="1">
    <location>
        <begin position="171"/>
        <end position="193"/>
    </location>
</feature>
<reference evidence="2 3" key="1">
    <citation type="journal article" date="2013" name="J. Mol. Microbiol. Biotechnol.">
        <title>Analysis of the Complete Genomes of Acholeplasma brassicae , A. palmae and A. laidlawii and Their Comparison to the Obligate Parasites from ' Candidatus Phytoplasma'.</title>
        <authorList>
            <person name="Kube M."/>
            <person name="Siewert C."/>
            <person name="Migdoll A.M."/>
            <person name="Duduk B."/>
            <person name="Holz S."/>
            <person name="Rabus R."/>
            <person name="Seemuller E."/>
            <person name="Mitrovic J."/>
            <person name="Muller I."/>
            <person name="Buttner C."/>
            <person name="Reinhardt R."/>
        </authorList>
    </citation>
    <scope>NUCLEOTIDE SEQUENCE [LARGE SCALE GENOMIC DNA]</scope>
    <source>
        <strain evidence="3">0502</strain>
    </source>
</reference>
<feature type="transmembrane region" description="Helical" evidence="1">
    <location>
        <begin position="213"/>
        <end position="228"/>
    </location>
</feature>
<feature type="transmembrane region" description="Helical" evidence="1">
    <location>
        <begin position="248"/>
        <end position="265"/>
    </location>
</feature>
<dbReference type="OrthoDB" id="9824142at2"/>
<sequence>MNVIVIIFTTINFVYLLYYLNKMIKQGNFKKIMKNVNLKQKQGNKIIGKEINKIQSFIVAIITLIFGFVISILSIALATLAIWLPVVMGIIYTWQFGTLIFLSIMILVSILWTTMILYNKEKIHDSQEAVVRETLMLLFWFQMGFLIYFLGEGNLMRMMEFIYLNAYFFKNTFTILFPIILLSSLILNLYLYIQDLRIKFIKNSIWIVKRKDLILIFIISSFVGLLYITEIDTSFINDVEKFNKTQDILTMLLTAILIPLIFNKINKINDSNNIGIQDSDKNN</sequence>
<dbReference type="KEGG" id="abra:BN85307400"/>
<evidence type="ECO:0000313" key="2">
    <source>
        <dbReference type="EMBL" id="CCV65761.1"/>
    </source>
</evidence>
<keyword evidence="1" id="KW-1133">Transmembrane helix</keyword>
<keyword evidence="1" id="KW-0812">Transmembrane</keyword>
<dbReference type="RefSeq" id="WP_030004622.1">
    <property type="nucleotide sequence ID" value="NC_022549.1"/>
</dbReference>
<keyword evidence="3" id="KW-1185">Reference proteome</keyword>
<accession>U4KND7</accession>
<feature type="transmembrane region" description="Helical" evidence="1">
    <location>
        <begin position="6"/>
        <end position="24"/>
    </location>
</feature>
<keyword evidence="1" id="KW-0472">Membrane</keyword>
<dbReference type="AlphaFoldDB" id="U4KND7"/>